<protein>
    <submittedName>
        <fullName evidence="2">Glycosyltransferase family 4 protein</fullName>
    </submittedName>
</protein>
<dbReference type="Pfam" id="PF00534">
    <property type="entry name" value="Glycos_transf_1"/>
    <property type="match status" value="1"/>
</dbReference>
<dbReference type="Proteomes" id="UP000736328">
    <property type="component" value="Unassembled WGS sequence"/>
</dbReference>
<dbReference type="CDD" id="cd03801">
    <property type="entry name" value="GT4_PimA-like"/>
    <property type="match status" value="1"/>
</dbReference>
<evidence type="ECO:0000313" key="3">
    <source>
        <dbReference type="Proteomes" id="UP000736328"/>
    </source>
</evidence>
<dbReference type="InterPro" id="IPR050194">
    <property type="entry name" value="Glycosyltransferase_grp1"/>
</dbReference>
<dbReference type="PANTHER" id="PTHR45947:SF3">
    <property type="entry name" value="SULFOQUINOVOSYL TRANSFERASE SQD2"/>
    <property type="match status" value="1"/>
</dbReference>
<evidence type="ECO:0000313" key="2">
    <source>
        <dbReference type="EMBL" id="MBI4726228.1"/>
    </source>
</evidence>
<dbReference type="AlphaFoldDB" id="A0A933MJQ8"/>
<dbReference type="EMBL" id="JACQXR010000039">
    <property type="protein sequence ID" value="MBI4726228.1"/>
    <property type="molecule type" value="Genomic_DNA"/>
</dbReference>
<proteinExistence type="predicted"/>
<comment type="caution">
    <text evidence="2">The sequence shown here is derived from an EMBL/GenBank/DDBJ whole genome shotgun (WGS) entry which is preliminary data.</text>
</comment>
<gene>
    <name evidence="2" type="ORF">HY768_03215</name>
</gene>
<organism evidence="2 3">
    <name type="scientific">candidate division TA06 bacterium</name>
    <dbReference type="NCBI Taxonomy" id="2250710"/>
    <lineage>
        <taxon>Bacteria</taxon>
        <taxon>Bacteria division TA06</taxon>
    </lineage>
</organism>
<dbReference type="PANTHER" id="PTHR45947">
    <property type="entry name" value="SULFOQUINOVOSYL TRANSFERASE SQD2"/>
    <property type="match status" value="1"/>
</dbReference>
<reference evidence="2" key="1">
    <citation type="submission" date="2020-07" db="EMBL/GenBank/DDBJ databases">
        <title>Huge and variable diversity of episymbiotic CPR bacteria and DPANN archaea in groundwater ecosystems.</title>
        <authorList>
            <person name="He C.Y."/>
            <person name="Keren R."/>
            <person name="Whittaker M."/>
            <person name="Farag I.F."/>
            <person name="Doudna J."/>
            <person name="Cate J.H.D."/>
            <person name="Banfield J.F."/>
        </authorList>
    </citation>
    <scope>NUCLEOTIDE SEQUENCE</scope>
    <source>
        <strain evidence="2">NC_groundwater_1520_Pr4_B-0.1um_53_5</strain>
    </source>
</reference>
<sequence length="386" mass="44063">MKIVQTVFGKFHHFHLARQLHKRGMLEAIFSSYPSWKLRNEGLPMEKIKTFPWIHTAMMAKWRFGMHNDRLDKELAWALANTLDRHVANKLPHCDVFIGISGSGLRTGGISQKRGAKYICDRGSTHIQYAKQILDEEYNHWGLKFPGIDPRAIERERAEYYRSDIITVPSEFVRKSFIEKGVNPNKIRKIPYGADLNMFAPVDKPPDDVFEVLFVGQVSLRKGIPYLLKGFSKFKHSKKRLRIVGSAFPGMDVIFKRHDMGQVELMAPIPYNKLKYIMSKSHVMVLPSIEEGLALVQGHAMACGCPLISSINTGAEDLFTNGREGFIIPIRDSDAITEKLEIMAQNRQKREEMSVAALERVNSIKGWDTYGDQFARLCQEITLVNL</sequence>
<evidence type="ECO:0000259" key="1">
    <source>
        <dbReference type="Pfam" id="PF00534"/>
    </source>
</evidence>
<name>A0A933MJQ8_UNCT6</name>
<dbReference type="Gene3D" id="3.40.50.2000">
    <property type="entry name" value="Glycogen Phosphorylase B"/>
    <property type="match status" value="2"/>
</dbReference>
<dbReference type="InterPro" id="IPR001296">
    <property type="entry name" value="Glyco_trans_1"/>
</dbReference>
<accession>A0A933MJQ8</accession>
<feature type="domain" description="Glycosyl transferase family 1" evidence="1">
    <location>
        <begin position="206"/>
        <end position="357"/>
    </location>
</feature>
<dbReference type="GO" id="GO:0016757">
    <property type="term" value="F:glycosyltransferase activity"/>
    <property type="evidence" value="ECO:0007669"/>
    <property type="project" value="InterPro"/>
</dbReference>
<dbReference type="SUPFAM" id="SSF53756">
    <property type="entry name" value="UDP-Glycosyltransferase/glycogen phosphorylase"/>
    <property type="match status" value="1"/>
</dbReference>